<dbReference type="SUPFAM" id="SSF57959">
    <property type="entry name" value="Leucine zipper domain"/>
    <property type="match status" value="1"/>
</dbReference>
<evidence type="ECO:0000256" key="7">
    <source>
        <dbReference type="SAM" id="Coils"/>
    </source>
</evidence>
<evidence type="ECO:0000259" key="8">
    <source>
        <dbReference type="PROSITE" id="PS50217"/>
    </source>
</evidence>
<feature type="coiled-coil region" evidence="7">
    <location>
        <begin position="72"/>
        <end position="113"/>
    </location>
</feature>
<evidence type="ECO:0000256" key="5">
    <source>
        <dbReference type="ARBA" id="ARBA00023242"/>
    </source>
</evidence>
<dbReference type="GO" id="GO:0000977">
    <property type="term" value="F:RNA polymerase II transcription regulatory region sequence-specific DNA binding"/>
    <property type="evidence" value="ECO:0007669"/>
    <property type="project" value="TreeGrafter"/>
</dbReference>
<keyword evidence="7" id="KW-0175">Coiled coil</keyword>
<keyword evidence="4" id="KW-0804">Transcription</keyword>
<proteinExistence type="predicted"/>
<evidence type="ECO:0000256" key="2">
    <source>
        <dbReference type="ARBA" id="ARBA00023015"/>
    </source>
</evidence>
<evidence type="ECO:0000256" key="6">
    <source>
        <dbReference type="ARBA" id="ARBA00040165"/>
    </source>
</evidence>
<dbReference type="PROSITE" id="PS50217">
    <property type="entry name" value="BZIP"/>
    <property type="match status" value="1"/>
</dbReference>
<name>A0A0B6Y8F6_9EUPU</name>
<dbReference type="PROSITE" id="PS00036">
    <property type="entry name" value="BZIP_BASIC"/>
    <property type="match status" value="1"/>
</dbReference>
<dbReference type="InterPro" id="IPR052470">
    <property type="entry name" value="ER_Stress-Reg_TF"/>
</dbReference>
<protein>
    <recommendedName>
        <fullName evidence="6">X-box-binding protein 1</fullName>
    </recommendedName>
</protein>
<dbReference type="GO" id="GO:0000981">
    <property type="term" value="F:DNA-binding transcription factor activity, RNA polymerase II-specific"/>
    <property type="evidence" value="ECO:0007669"/>
    <property type="project" value="TreeGrafter"/>
</dbReference>
<dbReference type="CDD" id="cd14691">
    <property type="entry name" value="bZIP_XBP1"/>
    <property type="match status" value="1"/>
</dbReference>
<accession>A0A0B6Y8F6</accession>
<keyword evidence="3" id="KW-0238">DNA-binding</keyword>
<dbReference type="PANTHER" id="PTHR46542">
    <property type="entry name" value="X-BOX BINDING PROTEIN 1"/>
    <property type="match status" value="1"/>
</dbReference>
<dbReference type="Gene3D" id="1.20.5.170">
    <property type="match status" value="1"/>
</dbReference>
<evidence type="ECO:0000313" key="9">
    <source>
        <dbReference type="EMBL" id="CEK52111.1"/>
    </source>
</evidence>
<dbReference type="PANTHER" id="PTHR46542:SF1">
    <property type="entry name" value="X-BOX BINDING PROTEIN 1"/>
    <property type="match status" value="1"/>
</dbReference>
<feature type="domain" description="BZIP" evidence="8">
    <location>
        <begin position="61"/>
        <end position="124"/>
    </location>
</feature>
<keyword evidence="2" id="KW-0805">Transcription regulation</keyword>
<gene>
    <name evidence="9" type="primary">ORF15541</name>
</gene>
<keyword evidence="1" id="KW-0832">Ubl conjugation</keyword>
<dbReference type="SMART" id="SM00338">
    <property type="entry name" value="BRLZ"/>
    <property type="match status" value="1"/>
</dbReference>
<dbReference type="AlphaFoldDB" id="A0A0B6Y8F6"/>
<evidence type="ECO:0000256" key="1">
    <source>
        <dbReference type="ARBA" id="ARBA00022843"/>
    </source>
</evidence>
<evidence type="ECO:0000256" key="4">
    <source>
        <dbReference type="ARBA" id="ARBA00023163"/>
    </source>
</evidence>
<dbReference type="InterPro" id="IPR046347">
    <property type="entry name" value="bZIP_sf"/>
</dbReference>
<evidence type="ECO:0000256" key="3">
    <source>
        <dbReference type="ARBA" id="ARBA00023125"/>
    </source>
</evidence>
<sequence length="192" mass="21600">MSAITSKAIVITAYTGKHGSITVPARNAEFSILDSADFDSDDSNSGIAPKKRRRLTHLSPDEKLLRRKLKNRVAAQTARDRKKALMAELEEKVSQLEEENKLLKRQNFTLKEASSTLAKENASLKSQLADQPLIITTKTDSESIRSAAPAVPLQKEQVQILSRWMAQCFTFVITLRYALHLLIFKALKHKRN</sequence>
<keyword evidence="5" id="KW-0539">Nucleus</keyword>
<dbReference type="InterPro" id="IPR004827">
    <property type="entry name" value="bZIP"/>
</dbReference>
<reference evidence="9" key="1">
    <citation type="submission" date="2014-12" db="EMBL/GenBank/DDBJ databases">
        <title>Insight into the proteome of Arion vulgaris.</title>
        <authorList>
            <person name="Aradska J."/>
            <person name="Bulat T."/>
            <person name="Smidak R."/>
            <person name="Sarate P."/>
            <person name="Gangsoo J."/>
            <person name="Sialana F."/>
            <person name="Bilban M."/>
            <person name="Lubec G."/>
        </authorList>
    </citation>
    <scope>NUCLEOTIDE SEQUENCE</scope>
    <source>
        <tissue evidence="9">Skin</tissue>
    </source>
</reference>
<organism evidence="9">
    <name type="scientific">Arion vulgaris</name>
    <dbReference type="NCBI Taxonomy" id="1028688"/>
    <lineage>
        <taxon>Eukaryota</taxon>
        <taxon>Metazoa</taxon>
        <taxon>Spiralia</taxon>
        <taxon>Lophotrochozoa</taxon>
        <taxon>Mollusca</taxon>
        <taxon>Gastropoda</taxon>
        <taxon>Heterobranchia</taxon>
        <taxon>Euthyneura</taxon>
        <taxon>Panpulmonata</taxon>
        <taxon>Eupulmonata</taxon>
        <taxon>Stylommatophora</taxon>
        <taxon>Helicina</taxon>
        <taxon>Arionoidea</taxon>
        <taxon>Arionidae</taxon>
        <taxon>Arion</taxon>
    </lineage>
</organism>
<dbReference type="EMBL" id="HACG01005246">
    <property type="protein sequence ID" value="CEK52111.1"/>
    <property type="molecule type" value="Transcribed_RNA"/>
</dbReference>
<dbReference type="Pfam" id="PF00170">
    <property type="entry name" value="bZIP_1"/>
    <property type="match status" value="1"/>
</dbReference>
<dbReference type="GO" id="GO:0005634">
    <property type="term" value="C:nucleus"/>
    <property type="evidence" value="ECO:0007669"/>
    <property type="project" value="TreeGrafter"/>
</dbReference>